<accession>A0ABN1F272</accession>
<gene>
    <name evidence="2" type="ORF">GCM10008942_31140</name>
</gene>
<comment type="caution">
    <text evidence="2">The sequence shown here is derived from an EMBL/GenBank/DDBJ whole genome shotgun (WGS) entry which is preliminary data.</text>
</comment>
<dbReference type="EMBL" id="BAAADD010000008">
    <property type="protein sequence ID" value="GAA0580024.1"/>
    <property type="molecule type" value="Genomic_DNA"/>
</dbReference>
<proteinExistence type="predicted"/>
<reference evidence="2 3" key="1">
    <citation type="journal article" date="2019" name="Int. J. Syst. Evol. Microbiol.">
        <title>The Global Catalogue of Microorganisms (GCM) 10K type strain sequencing project: providing services to taxonomists for standard genome sequencing and annotation.</title>
        <authorList>
            <consortium name="The Broad Institute Genomics Platform"/>
            <consortium name="The Broad Institute Genome Sequencing Center for Infectious Disease"/>
            <person name="Wu L."/>
            <person name="Ma J."/>
        </authorList>
    </citation>
    <scope>NUCLEOTIDE SEQUENCE [LARGE SCALE GENOMIC DNA]</scope>
    <source>
        <strain evidence="2 3">JCM 15089</strain>
    </source>
</reference>
<protein>
    <submittedName>
        <fullName evidence="2">Uncharacterized protein</fullName>
    </submittedName>
</protein>
<feature type="region of interest" description="Disordered" evidence="1">
    <location>
        <begin position="1"/>
        <end position="49"/>
    </location>
</feature>
<sequence>MPNPNAHEQPAEGGVEQVERALQKQSEPPPKPRSETPKSTPKDSKKDHK</sequence>
<evidence type="ECO:0000313" key="3">
    <source>
        <dbReference type="Proteomes" id="UP001499951"/>
    </source>
</evidence>
<keyword evidence="3" id="KW-1185">Reference proteome</keyword>
<evidence type="ECO:0000313" key="2">
    <source>
        <dbReference type="EMBL" id="GAA0580024.1"/>
    </source>
</evidence>
<name>A0ABN1F272_9PROT</name>
<dbReference type="Proteomes" id="UP001499951">
    <property type="component" value="Unassembled WGS sequence"/>
</dbReference>
<dbReference type="RefSeq" id="WP_166936974.1">
    <property type="nucleotide sequence ID" value="NZ_BAAADD010000008.1"/>
</dbReference>
<feature type="compositionally biased region" description="Basic and acidic residues" evidence="1">
    <location>
        <begin position="30"/>
        <end position="49"/>
    </location>
</feature>
<organism evidence="2 3">
    <name type="scientific">Rhizomicrobium electricum</name>
    <dbReference type="NCBI Taxonomy" id="480070"/>
    <lineage>
        <taxon>Bacteria</taxon>
        <taxon>Pseudomonadati</taxon>
        <taxon>Pseudomonadota</taxon>
        <taxon>Alphaproteobacteria</taxon>
        <taxon>Micropepsales</taxon>
        <taxon>Micropepsaceae</taxon>
        <taxon>Rhizomicrobium</taxon>
    </lineage>
</organism>
<evidence type="ECO:0000256" key="1">
    <source>
        <dbReference type="SAM" id="MobiDB-lite"/>
    </source>
</evidence>